<dbReference type="EMBL" id="LUGG01000019">
    <property type="protein sequence ID" value="OBZ68803.1"/>
    <property type="molecule type" value="Genomic_DNA"/>
</dbReference>
<comment type="caution">
    <text evidence="1">The sequence shown here is derived from an EMBL/GenBank/DDBJ whole genome shotgun (WGS) entry which is preliminary data.</text>
</comment>
<proteinExistence type="predicted"/>
<name>A0A1C7LVM4_GRIFR</name>
<evidence type="ECO:0000313" key="2">
    <source>
        <dbReference type="Proteomes" id="UP000092993"/>
    </source>
</evidence>
<reference evidence="1 2" key="1">
    <citation type="submission" date="2016-03" db="EMBL/GenBank/DDBJ databases">
        <title>Whole genome sequencing of Grifola frondosa 9006-11.</title>
        <authorList>
            <person name="Min B."/>
            <person name="Park H."/>
            <person name="Kim J.-G."/>
            <person name="Cho H."/>
            <person name="Oh Y.-L."/>
            <person name="Kong W.-S."/>
            <person name="Choi I.-G."/>
        </authorList>
    </citation>
    <scope>NUCLEOTIDE SEQUENCE [LARGE SCALE GENOMIC DNA]</scope>
    <source>
        <strain evidence="1 2">9006-11</strain>
    </source>
</reference>
<dbReference type="AlphaFoldDB" id="A0A1C7LVM4"/>
<organism evidence="1 2">
    <name type="scientific">Grifola frondosa</name>
    <name type="common">Maitake</name>
    <name type="synonym">Polyporus frondosus</name>
    <dbReference type="NCBI Taxonomy" id="5627"/>
    <lineage>
        <taxon>Eukaryota</taxon>
        <taxon>Fungi</taxon>
        <taxon>Dikarya</taxon>
        <taxon>Basidiomycota</taxon>
        <taxon>Agaricomycotina</taxon>
        <taxon>Agaricomycetes</taxon>
        <taxon>Polyporales</taxon>
        <taxon>Grifolaceae</taxon>
        <taxon>Grifola</taxon>
    </lineage>
</organism>
<gene>
    <name evidence="1" type="ORF">A0H81_11181</name>
</gene>
<accession>A0A1C7LVM4</accession>
<keyword evidence="2" id="KW-1185">Reference proteome</keyword>
<protein>
    <submittedName>
        <fullName evidence="1">Uncharacterized protein</fullName>
    </submittedName>
</protein>
<evidence type="ECO:0000313" key="1">
    <source>
        <dbReference type="EMBL" id="OBZ68803.1"/>
    </source>
</evidence>
<sequence>MTRVSLDLVRLGNRLQYDVHGDAIIALPAEPGVCHQKNRTNISRWDGPTLRGGASRCGWASDERPKVERCLVECVAEGAEHRDASTLPDIGRSDGAVEDVVCDGPYNRVEGRLDVVGVIQASCVDSQWCSHGRSFIPNLVDDAGMSSICEERTGTSEYAVDIGCWLFDTP</sequence>
<dbReference type="Proteomes" id="UP000092993">
    <property type="component" value="Unassembled WGS sequence"/>
</dbReference>